<evidence type="ECO:0000313" key="4">
    <source>
        <dbReference type="Proteomes" id="UP000681341"/>
    </source>
</evidence>
<dbReference type="InterPro" id="IPR057746">
    <property type="entry name" value="CpnT-like_N"/>
</dbReference>
<dbReference type="Pfam" id="PF25547">
    <property type="entry name" value="WXG100_2"/>
    <property type="match status" value="1"/>
</dbReference>
<comment type="caution">
    <text evidence="3">The sequence shown here is derived from an EMBL/GenBank/DDBJ whole genome shotgun (WGS) entry which is preliminary data.</text>
</comment>
<dbReference type="InterPro" id="IPR036689">
    <property type="entry name" value="ESAT-6-like_sf"/>
</dbReference>
<evidence type="ECO:0000256" key="1">
    <source>
        <dbReference type="SAM" id="Phobius"/>
    </source>
</evidence>
<keyword evidence="1" id="KW-1133">Transmembrane helix</keyword>
<dbReference type="EMBL" id="JAGFNP010000005">
    <property type="protein sequence ID" value="MBO3733460.1"/>
    <property type="molecule type" value="Genomic_DNA"/>
</dbReference>
<organism evidence="3 4">
    <name type="scientific">Glycomyces niveus</name>
    <dbReference type="NCBI Taxonomy" id="2820287"/>
    <lineage>
        <taxon>Bacteria</taxon>
        <taxon>Bacillati</taxon>
        <taxon>Actinomycetota</taxon>
        <taxon>Actinomycetes</taxon>
        <taxon>Glycomycetales</taxon>
        <taxon>Glycomycetaceae</taxon>
        <taxon>Glycomyces</taxon>
    </lineage>
</organism>
<dbReference type="RefSeq" id="WP_208496370.1">
    <property type="nucleotide sequence ID" value="NZ_JAGFNP010000005.1"/>
</dbReference>
<evidence type="ECO:0000259" key="2">
    <source>
        <dbReference type="Pfam" id="PF25547"/>
    </source>
</evidence>
<feature type="transmembrane region" description="Helical" evidence="1">
    <location>
        <begin position="181"/>
        <end position="202"/>
    </location>
</feature>
<reference evidence="3 4" key="1">
    <citation type="submission" date="2021-03" db="EMBL/GenBank/DDBJ databases">
        <title>Glycomyces sp. nov., a novel actinomycete isolated from soil.</title>
        <authorList>
            <person name="Yang X."/>
            <person name="Xu X."/>
        </authorList>
    </citation>
    <scope>NUCLEOTIDE SEQUENCE [LARGE SCALE GENOMIC DNA]</scope>
    <source>
        <strain evidence="3 4">NEAU-S30</strain>
    </source>
</reference>
<accession>A0ABS3U3Z1</accession>
<evidence type="ECO:0000313" key="3">
    <source>
        <dbReference type="EMBL" id="MBO3733460.1"/>
    </source>
</evidence>
<feature type="domain" description="Outer membrane channel protein CpnT-like N-terminal" evidence="2">
    <location>
        <begin position="89"/>
        <end position="214"/>
    </location>
</feature>
<dbReference type="Proteomes" id="UP000681341">
    <property type="component" value="Unassembled WGS sequence"/>
</dbReference>
<proteinExistence type="predicted"/>
<keyword evidence="1" id="KW-0472">Membrane</keyword>
<sequence>MSDNPLVADVKDSHHFWKGAGIGEDIADIVSAIKSEEWVDASLAGVGAGLSAVGFLDPLGAIVSTGVSWLIELIEPLRDLLDDLTGDADILTAHAQTWANMAEELMAIKDELTGFMESDITGWQDDAADAYKANMAHNVDGTDGLAQLCAAMSAATTGAGTLVTVTRELVRDLISQLVATLLIRLPVWLGLCATGVGIPAVAAQAAGMIAQVLATVIGIVIALVQSLTALQQLLDS</sequence>
<name>A0ABS3U3Z1_9ACTN</name>
<keyword evidence="4" id="KW-1185">Reference proteome</keyword>
<dbReference type="SUPFAM" id="SSF140453">
    <property type="entry name" value="EsxAB dimer-like"/>
    <property type="match status" value="1"/>
</dbReference>
<gene>
    <name evidence="3" type="ORF">J5V16_11545</name>
</gene>
<feature type="transmembrane region" description="Helical" evidence="1">
    <location>
        <begin position="208"/>
        <end position="230"/>
    </location>
</feature>
<protein>
    <recommendedName>
        <fullName evidence="2">Outer membrane channel protein CpnT-like N-terminal domain-containing protein</fullName>
    </recommendedName>
</protein>
<keyword evidence="1" id="KW-0812">Transmembrane</keyword>